<dbReference type="PRINTS" id="PR00182">
    <property type="entry name" value="ECOLNEIPORIN"/>
</dbReference>
<gene>
    <name evidence="6" type="ORF">ACFFIT_06515</name>
</gene>
<protein>
    <submittedName>
        <fullName evidence="6">Porin</fullName>
    </submittedName>
</protein>
<dbReference type="InterPro" id="IPR001897">
    <property type="entry name" value="Porin_gammaproteobac"/>
</dbReference>
<dbReference type="CDD" id="cd00342">
    <property type="entry name" value="gram_neg_porins"/>
    <property type="match status" value="1"/>
</dbReference>
<accession>A0ABV6C9T0</accession>
<dbReference type="InterPro" id="IPR050298">
    <property type="entry name" value="Gram-neg_bact_OMP"/>
</dbReference>
<evidence type="ECO:0000256" key="4">
    <source>
        <dbReference type="ARBA" id="ARBA00023136"/>
    </source>
</evidence>
<dbReference type="Proteomes" id="UP001589758">
    <property type="component" value="Unassembled WGS sequence"/>
</dbReference>
<feature type="chain" id="PRO_5047302345" evidence="5">
    <location>
        <begin position="22"/>
        <end position="398"/>
    </location>
</feature>
<dbReference type="InterPro" id="IPR023614">
    <property type="entry name" value="Porin_dom_sf"/>
</dbReference>
<dbReference type="InterPro" id="IPR033900">
    <property type="entry name" value="Gram_neg_porin_domain"/>
</dbReference>
<dbReference type="Pfam" id="PF00267">
    <property type="entry name" value="Porin_1"/>
    <property type="match status" value="1"/>
</dbReference>
<keyword evidence="3 5" id="KW-0732">Signal</keyword>
<evidence type="ECO:0000256" key="1">
    <source>
        <dbReference type="ARBA" id="ARBA00004571"/>
    </source>
</evidence>
<evidence type="ECO:0000256" key="5">
    <source>
        <dbReference type="SAM" id="SignalP"/>
    </source>
</evidence>
<dbReference type="InterPro" id="IPR001702">
    <property type="entry name" value="Porin_Gram-ve"/>
</dbReference>
<sequence length="398" mass="44206">MNRKILAVAITALLAANAANAAEIYNKDGNKIQLKGKVEAAYKFNGKSDFRSVEEGKLQNDKITGNHSNKDKTFVRFGFHGETQINSQLTGYGVFEHQFNPDNREGNTKDDDNTRLAYAGLKYANLGSLDFGRNVGVVQHVRDFTDNAPVFGGDGFGGGADQFLTGRASSLATYSVTDAFGYVDGLNMYLQYQAKHEHNDANKVREDHGNGFAFTTTYEHEQTGLGGAFTYANSDRTEDQRQEAFGTDGNHAEIWGIAAKYDANNIYAAISWAQSNNLIDVSKYGSKDGYYANSTDFAHKTRGLEVLANYTFDFGLTPSIVYNQLRARDLRNFDETGIAKTNAYVVKYIGVGAEYAFNKNIDMAVGYKFNLIDEDAVYTNYRGIHSDDQVEMRLTYNF</sequence>
<dbReference type="RefSeq" id="WP_385876841.1">
    <property type="nucleotide sequence ID" value="NZ_JBHLXE010000071.1"/>
</dbReference>
<feature type="signal peptide" evidence="5">
    <location>
        <begin position="1"/>
        <end position="21"/>
    </location>
</feature>
<comment type="caution">
    <text evidence="6">The sequence shown here is derived from an EMBL/GenBank/DDBJ whole genome shotgun (WGS) entry which is preliminary data.</text>
</comment>
<organism evidence="6 7">
    <name type="scientific">Thorsellia kenyensis</name>
    <dbReference type="NCBI Taxonomy" id="1549888"/>
    <lineage>
        <taxon>Bacteria</taxon>
        <taxon>Pseudomonadati</taxon>
        <taxon>Pseudomonadota</taxon>
        <taxon>Gammaproteobacteria</taxon>
        <taxon>Enterobacterales</taxon>
        <taxon>Thorselliaceae</taxon>
        <taxon>Thorsellia</taxon>
    </lineage>
</organism>
<dbReference type="Gene3D" id="2.40.160.10">
    <property type="entry name" value="Porin"/>
    <property type="match status" value="1"/>
</dbReference>
<evidence type="ECO:0000256" key="2">
    <source>
        <dbReference type="ARBA" id="ARBA00007539"/>
    </source>
</evidence>
<keyword evidence="7" id="KW-1185">Reference proteome</keyword>
<dbReference type="PRINTS" id="PR00183">
    <property type="entry name" value="ECOLIPORIN"/>
</dbReference>
<evidence type="ECO:0000313" key="6">
    <source>
        <dbReference type="EMBL" id="MFC0179738.1"/>
    </source>
</evidence>
<proteinExistence type="inferred from homology"/>
<evidence type="ECO:0000256" key="3">
    <source>
        <dbReference type="ARBA" id="ARBA00022729"/>
    </source>
</evidence>
<keyword evidence="4" id="KW-0472">Membrane</keyword>
<dbReference type="SUPFAM" id="SSF56935">
    <property type="entry name" value="Porins"/>
    <property type="match status" value="1"/>
</dbReference>
<comment type="similarity">
    <text evidence="2">Belongs to the Gram-negative porin family.</text>
</comment>
<dbReference type="EMBL" id="JBHLXE010000071">
    <property type="protein sequence ID" value="MFC0179738.1"/>
    <property type="molecule type" value="Genomic_DNA"/>
</dbReference>
<comment type="subcellular location">
    <subcellularLocation>
        <location evidence="1">Cell outer membrane</location>
        <topology evidence="1">Multi-pass membrane protein</topology>
    </subcellularLocation>
</comment>
<evidence type="ECO:0000313" key="7">
    <source>
        <dbReference type="Proteomes" id="UP001589758"/>
    </source>
</evidence>
<dbReference type="PANTHER" id="PTHR34501">
    <property type="entry name" value="PROTEIN YDDL-RELATED"/>
    <property type="match status" value="1"/>
</dbReference>
<name>A0ABV6C9T0_9GAMM</name>
<dbReference type="PANTHER" id="PTHR34501:SF2">
    <property type="entry name" value="OUTER MEMBRANE PORIN F-RELATED"/>
    <property type="match status" value="1"/>
</dbReference>
<reference evidence="6 7" key="1">
    <citation type="submission" date="2024-09" db="EMBL/GenBank/DDBJ databases">
        <authorList>
            <person name="Sun Q."/>
            <person name="Mori K."/>
        </authorList>
    </citation>
    <scope>NUCLEOTIDE SEQUENCE [LARGE SCALE GENOMIC DNA]</scope>
    <source>
        <strain evidence="6 7">CCM 8545</strain>
    </source>
</reference>